<reference evidence="2 3" key="1">
    <citation type="submission" date="2014-02" db="EMBL/GenBank/DDBJ databases">
        <title>The small core and large imbalanced accessory genome model reveals a collaborative survival strategy of Sorangium cellulosum strains in nature.</title>
        <authorList>
            <person name="Han K."/>
            <person name="Peng R."/>
            <person name="Blom J."/>
            <person name="Li Y.-Z."/>
        </authorList>
    </citation>
    <scope>NUCLEOTIDE SEQUENCE [LARGE SCALE GENOMIC DNA]</scope>
    <source>
        <strain evidence="2 3">So0011-07</strain>
    </source>
</reference>
<dbReference type="Proteomes" id="UP000075635">
    <property type="component" value="Unassembled WGS sequence"/>
</dbReference>
<evidence type="ECO:0000256" key="1">
    <source>
        <dbReference type="SAM" id="MobiDB-lite"/>
    </source>
</evidence>
<organism evidence="2 3">
    <name type="scientific">Sorangium cellulosum</name>
    <name type="common">Polyangium cellulosum</name>
    <dbReference type="NCBI Taxonomy" id="56"/>
    <lineage>
        <taxon>Bacteria</taxon>
        <taxon>Pseudomonadati</taxon>
        <taxon>Myxococcota</taxon>
        <taxon>Polyangia</taxon>
        <taxon>Polyangiales</taxon>
        <taxon>Polyangiaceae</taxon>
        <taxon>Sorangium</taxon>
    </lineage>
</organism>
<feature type="region of interest" description="Disordered" evidence="1">
    <location>
        <begin position="1"/>
        <end position="21"/>
    </location>
</feature>
<accession>A0A150R7C9</accession>
<evidence type="ECO:0000313" key="3">
    <source>
        <dbReference type="Proteomes" id="UP000075635"/>
    </source>
</evidence>
<dbReference type="EMBL" id="JEMB01003083">
    <property type="protein sequence ID" value="KYF75846.1"/>
    <property type="molecule type" value="Genomic_DNA"/>
</dbReference>
<comment type="caution">
    <text evidence="2">The sequence shown here is derived from an EMBL/GenBank/DDBJ whole genome shotgun (WGS) entry which is preliminary data.</text>
</comment>
<evidence type="ECO:0000313" key="2">
    <source>
        <dbReference type="EMBL" id="KYF75846.1"/>
    </source>
</evidence>
<protein>
    <recommendedName>
        <fullName evidence="4">RNA polymerase sigma-70 region 2 domain-containing protein</fullName>
    </recommendedName>
</protein>
<evidence type="ECO:0008006" key="4">
    <source>
        <dbReference type="Google" id="ProtNLM"/>
    </source>
</evidence>
<gene>
    <name evidence="2" type="ORF">BE17_23575</name>
</gene>
<proteinExistence type="predicted"/>
<dbReference type="AlphaFoldDB" id="A0A150R7C9"/>
<sequence>MKRPRKGAQSPPAAQHTPKRPTIEAIVAERSLILAVLISGGVPARDRADVEQQVLIGAWDSVKRGMYRPDPADEPRKALRRWLHGIAWRKVSHYVTSAYVRHVVLTSQPLGLLREPAGPSLEAQVAARETLEALSALKDWQRDILLAVDEPRSLVAFAKAHGMHPGTAASRLRIAREALSLRLRRWRR</sequence>
<name>A0A150R7C9_SORCE</name>